<gene>
    <name evidence="1" type="ORF">Lmac_2136</name>
</gene>
<dbReference type="AlphaFoldDB" id="A0A0W0VZN8"/>
<proteinExistence type="predicted"/>
<dbReference type="STRING" id="466.Lmac_2136"/>
<dbReference type="RefSeq" id="WP_058452884.1">
    <property type="nucleotide sequence ID" value="NZ_CAAAIB010000008.1"/>
</dbReference>
<dbReference type="EMBL" id="LNYL01000045">
    <property type="protein sequence ID" value="KTD25158.1"/>
    <property type="molecule type" value="Genomic_DNA"/>
</dbReference>
<protein>
    <submittedName>
        <fullName evidence="1">Uncharacterized protein</fullName>
    </submittedName>
</protein>
<dbReference type="PATRIC" id="fig|466.6.peg.2267"/>
<comment type="caution">
    <text evidence="1">The sequence shown here is derived from an EMBL/GenBank/DDBJ whole genome shotgun (WGS) entry which is preliminary data.</text>
</comment>
<accession>A0A0W0VZN8</accession>
<evidence type="ECO:0000313" key="1">
    <source>
        <dbReference type="EMBL" id="KTD25158.1"/>
    </source>
</evidence>
<sequence length="77" mass="9023">MTDVATENMDQSANPSMNNYQWFAVATFLSEWPTLSYESLIAYLNQEDAREHEELVVWEPFNNYALSENCGNYRKFS</sequence>
<name>A0A0W0VZN8_9GAMM</name>
<keyword evidence="2" id="KW-1185">Reference proteome</keyword>
<dbReference type="Proteomes" id="UP000054908">
    <property type="component" value="Unassembled WGS sequence"/>
</dbReference>
<organism evidence="1 2">
    <name type="scientific">Legionella maceachernii</name>
    <dbReference type="NCBI Taxonomy" id="466"/>
    <lineage>
        <taxon>Bacteria</taxon>
        <taxon>Pseudomonadati</taxon>
        <taxon>Pseudomonadota</taxon>
        <taxon>Gammaproteobacteria</taxon>
        <taxon>Legionellales</taxon>
        <taxon>Legionellaceae</taxon>
        <taxon>Legionella</taxon>
    </lineage>
</organism>
<evidence type="ECO:0000313" key="2">
    <source>
        <dbReference type="Proteomes" id="UP000054908"/>
    </source>
</evidence>
<reference evidence="1 2" key="1">
    <citation type="submission" date="2015-11" db="EMBL/GenBank/DDBJ databases">
        <title>Genomic analysis of 38 Legionella species identifies large and diverse effector repertoires.</title>
        <authorList>
            <person name="Burstein D."/>
            <person name="Amaro F."/>
            <person name="Zusman T."/>
            <person name="Lifshitz Z."/>
            <person name="Cohen O."/>
            <person name="Gilbert J.A."/>
            <person name="Pupko T."/>
            <person name="Shuman H.A."/>
            <person name="Segal G."/>
        </authorList>
    </citation>
    <scope>NUCLEOTIDE SEQUENCE [LARGE SCALE GENOMIC DNA]</scope>
    <source>
        <strain evidence="1 2">PX-1-G2-E2</strain>
    </source>
</reference>